<dbReference type="EMBL" id="CAJNOM010001196">
    <property type="protein sequence ID" value="CAF1597535.1"/>
    <property type="molecule type" value="Genomic_DNA"/>
</dbReference>
<comment type="caution">
    <text evidence="4">The sequence shown here is derived from an EMBL/GenBank/DDBJ whole genome shotgun (WGS) entry which is preliminary data.</text>
</comment>
<accession>A0A816AMM1</accession>
<dbReference type="EMBL" id="CAJNOI010000848">
    <property type="protein sequence ID" value="CAF1354022.1"/>
    <property type="molecule type" value="Genomic_DNA"/>
</dbReference>
<reference evidence="4" key="1">
    <citation type="submission" date="2021-02" db="EMBL/GenBank/DDBJ databases">
        <authorList>
            <person name="Nowell W R."/>
        </authorList>
    </citation>
    <scope>NUCLEOTIDE SEQUENCE</scope>
</reference>
<evidence type="ECO:0000256" key="2">
    <source>
        <dbReference type="SAM" id="MobiDB-lite"/>
    </source>
</evidence>
<dbReference type="OrthoDB" id="10067975at2759"/>
<feature type="compositionally biased region" description="Polar residues" evidence="2">
    <location>
        <begin position="11"/>
        <end position="33"/>
    </location>
</feature>
<keyword evidence="1" id="KW-0175">Coiled coil</keyword>
<evidence type="ECO:0000256" key="1">
    <source>
        <dbReference type="SAM" id="Coils"/>
    </source>
</evidence>
<dbReference type="Proteomes" id="UP000663877">
    <property type="component" value="Unassembled WGS sequence"/>
</dbReference>
<dbReference type="Proteomes" id="UP000663832">
    <property type="component" value="Unassembled WGS sequence"/>
</dbReference>
<protein>
    <submittedName>
        <fullName evidence="4">Uncharacterized protein</fullName>
    </submittedName>
</protein>
<feature type="coiled-coil region" evidence="1">
    <location>
        <begin position="198"/>
        <end position="261"/>
    </location>
</feature>
<gene>
    <name evidence="3" type="ORF">BJG266_LOCUS35116</name>
    <name evidence="4" type="ORF">QVE165_LOCUS52143</name>
</gene>
<keyword evidence="5" id="KW-1185">Reference proteome</keyword>
<organism evidence="4 5">
    <name type="scientific">Adineta steineri</name>
    <dbReference type="NCBI Taxonomy" id="433720"/>
    <lineage>
        <taxon>Eukaryota</taxon>
        <taxon>Metazoa</taxon>
        <taxon>Spiralia</taxon>
        <taxon>Gnathifera</taxon>
        <taxon>Rotifera</taxon>
        <taxon>Eurotatoria</taxon>
        <taxon>Bdelloidea</taxon>
        <taxon>Adinetida</taxon>
        <taxon>Adinetidae</taxon>
        <taxon>Adineta</taxon>
    </lineage>
</organism>
<dbReference type="AlphaFoldDB" id="A0A816AMM1"/>
<evidence type="ECO:0000313" key="4">
    <source>
        <dbReference type="EMBL" id="CAF1597535.1"/>
    </source>
</evidence>
<feature type="coiled-coil region" evidence="1">
    <location>
        <begin position="135"/>
        <end position="162"/>
    </location>
</feature>
<proteinExistence type="predicted"/>
<feature type="region of interest" description="Disordered" evidence="2">
    <location>
        <begin position="1"/>
        <end position="33"/>
    </location>
</feature>
<name>A0A816AMM1_9BILA</name>
<sequence>MDKHRYETGDGLTNNSRKISEQNRSSIGSSNESEQLKQFVKQIQVENKKLKDIILKFERITHDYTLENERLKQENQHLSLLSYSSVDNSTSSDTDICYLTLKCLTYEVAERTSDHNEQSLLTTDNNNDSYLKQKLIDTERQLKSIRIQNQRLKKQLETYTIQFKHVQHDVNVKNQELSLLKIETDRLRISETQYRLEVDRLKVDLQCDQVKIQQLERELIDLQREQNNTQSSSNNNIRELLELKERELNALKEKLDYTTKAHQLELEEAIKANQFSLDNVQRFEQLDQRNQEKRKELEIRLGNFCKIIKPLIDNQHLSKEKSIIDLDELQQLITDTEAEERVTNSLGPIRDCLGLLEIQMKDLHDNLIENHARHSTKWKSKVEPESSELTQHDIQEAYQDRDLFLESSRIVPMNGRSYSLIDNFIESDVHLCLDEVI</sequence>
<feature type="non-terminal residue" evidence="4">
    <location>
        <position position="1"/>
    </location>
</feature>
<evidence type="ECO:0000313" key="5">
    <source>
        <dbReference type="Proteomes" id="UP000663832"/>
    </source>
</evidence>
<evidence type="ECO:0000313" key="3">
    <source>
        <dbReference type="EMBL" id="CAF1354022.1"/>
    </source>
</evidence>